<name>A0A554JAZ9_9BACT</name>
<dbReference type="EMBL" id="VMFF01000041">
    <property type="protein sequence ID" value="TSC65533.1"/>
    <property type="molecule type" value="Genomic_DNA"/>
</dbReference>
<sequence>MQSVVETAAERLAMEARLRPTIHAPSAPVAPAVTVAKIVSLPKQLEMHFRRTRFGKQETIKVECPKTLHAFVGTQFVAVNETIGGCFSTTLVELMNSANTNATRALVSILAQKTGMGVEDLISALIDHNESSSVFVPKTCTTSFVITARDPKKVQ</sequence>
<gene>
    <name evidence="1" type="ORF">G01um101477_447</name>
</gene>
<dbReference type="AlphaFoldDB" id="A0A554JAZ9"/>
<evidence type="ECO:0000313" key="2">
    <source>
        <dbReference type="Proteomes" id="UP000319613"/>
    </source>
</evidence>
<protein>
    <submittedName>
        <fullName evidence="1">Uncharacterized protein</fullName>
    </submittedName>
</protein>
<accession>A0A554JAZ9</accession>
<reference evidence="1 2" key="1">
    <citation type="submission" date="2017-07" db="EMBL/GenBank/DDBJ databases">
        <title>Mechanisms for carbon and nitrogen cycling indicate functional differentiation within the Candidate Phyla Radiation.</title>
        <authorList>
            <person name="Danczak R.E."/>
            <person name="Johnston M.D."/>
            <person name="Kenah C."/>
            <person name="Slattery M."/>
            <person name="Wrighton K.C."/>
            <person name="Wilkins M.J."/>
        </authorList>
    </citation>
    <scope>NUCLEOTIDE SEQUENCE [LARGE SCALE GENOMIC DNA]</scope>
    <source>
        <strain evidence="1">Gr01-1014_77</strain>
    </source>
</reference>
<dbReference type="Proteomes" id="UP000319613">
    <property type="component" value="Unassembled WGS sequence"/>
</dbReference>
<comment type="caution">
    <text evidence="1">The sequence shown here is derived from an EMBL/GenBank/DDBJ whole genome shotgun (WGS) entry which is preliminary data.</text>
</comment>
<evidence type="ECO:0000313" key="1">
    <source>
        <dbReference type="EMBL" id="TSC65533.1"/>
    </source>
</evidence>
<proteinExistence type="predicted"/>
<organism evidence="1 2">
    <name type="scientific">Candidatus Doudnabacteria bacterium Gr01-1014_77</name>
    <dbReference type="NCBI Taxonomy" id="2017133"/>
    <lineage>
        <taxon>Bacteria</taxon>
        <taxon>Candidatus Doudnaibacteriota</taxon>
    </lineage>
</organism>